<keyword evidence="3" id="KW-1185">Reference proteome</keyword>
<dbReference type="SUPFAM" id="SSF51735">
    <property type="entry name" value="NAD(P)-binding Rossmann-fold domains"/>
    <property type="match status" value="1"/>
</dbReference>
<dbReference type="RefSeq" id="WP_127916085.1">
    <property type="nucleotide sequence ID" value="NZ_RKLP01000005.1"/>
</dbReference>
<accession>A0A438BE68</accession>
<dbReference type="InterPro" id="IPR005097">
    <property type="entry name" value="Sacchrp_dh_NADP-bd"/>
</dbReference>
<reference evidence="2 3" key="1">
    <citation type="submission" date="2018-11" db="EMBL/GenBank/DDBJ databases">
        <title>Rhodococcus spongicola sp. nov. and Rhodococcus xishaensis sp. nov. from marine sponges.</title>
        <authorList>
            <person name="Li L."/>
            <person name="Lin H.W."/>
        </authorList>
    </citation>
    <scope>NUCLEOTIDE SEQUENCE [LARGE SCALE GENOMIC DNA]</scope>
    <source>
        <strain evidence="2 3">CCTCC AB2014297</strain>
    </source>
</reference>
<dbReference type="AlphaFoldDB" id="A0A438BE68"/>
<dbReference type="EMBL" id="RKLP01000005">
    <property type="protein sequence ID" value="RVW09286.1"/>
    <property type="molecule type" value="Genomic_DNA"/>
</dbReference>
<name>A0A438BE68_9NOCA</name>
<dbReference type="Gene3D" id="3.40.50.720">
    <property type="entry name" value="NAD(P)-binding Rossmann-like Domain"/>
    <property type="match status" value="1"/>
</dbReference>
<feature type="domain" description="Saccharopine dehydrogenase NADP binding" evidence="1">
    <location>
        <begin position="4"/>
        <end position="125"/>
    </location>
</feature>
<dbReference type="InterPro" id="IPR036291">
    <property type="entry name" value="NAD(P)-bd_dom_sf"/>
</dbReference>
<proteinExistence type="predicted"/>
<dbReference type="PANTHER" id="PTHR43796">
    <property type="entry name" value="CARBOXYNORSPERMIDINE SYNTHASE"/>
    <property type="match status" value="1"/>
</dbReference>
<evidence type="ECO:0000259" key="1">
    <source>
        <dbReference type="Pfam" id="PF03435"/>
    </source>
</evidence>
<dbReference type="Gene3D" id="3.30.360.10">
    <property type="entry name" value="Dihydrodipicolinate Reductase, domain 2"/>
    <property type="match status" value="1"/>
</dbReference>
<evidence type="ECO:0000313" key="3">
    <source>
        <dbReference type="Proteomes" id="UP000286208"/>
    </source>
</evidence>
<comment type="caution">
    <text evidence="2">The sequence shown here is derived from an EMBL/GenBank/DDBJ whole genome shotgun (WGS) entry which is preliminary data.</text>
</comment>
<sequence>MKLVILSAGSIASSVARILAPTGSYDELVIADIDLDKATAVASELGGKAERFDATDPASIKSVITGADVVFNAVGPFYRFGMPIIRAAIECGVNYVDVCDEFDVAEQLVSAADLDEAAKAAGVSVIFGMGYAPGITSLIGRWAVESLDSAHSVDVAMAIPYMVDMGATINEHMLHSMSGDVVQYIDGSMKRVPAWGDPKPFSFSAPFDTTAYAGYMGHPEGITLGTYLPGLRNATVRYTWFEQAGNDLWQLFEKLGLTNPNKLGDLPMSPRQYLAHYMSTEEGERGLAVERAGQPGTAMQIIADGAIDGEPARVVFETQILYTEASGADPTPHAAAAAVREMLEGRITRTGVMSPEACIDPEPFVTRVLDATGVRLSKRVTTTTTIR</sequence>
<dbReference type="Pfam" id="PF03435">
    <property type="entry name" value="Sacchrp_dh_NADP"/>
    <property type="match status" value="1"/>
</dbReference>
<gene>
    <name evidence="2" type="ORF">EGT67_10800</name>
</gene>
<dbReference type="Proteomes" id="UP000286208">
    <property type="component" value="Unassembled WGS sequence"/>
</dbReference>
<organism evidence="2 3">
    <name type="scientific">Prescottella agglutinans</name>
    <dbReference type="NCBI Taxonomy" id="1644129"/>
    <lineage>
        <taxon>Bacteria</taxon>
        <taxon>Bacillati</taxon>
        <taxon>Actinomycetota</taxon>
        <taxon>Actinomycetes</taxon>
        <taxon>Mycobacteriales</taxon>
        <taxon>Nocardiaceae</taxon>
        <taxon>Prescottella</taxon>
    </lineage>
</organism>
<evidence type="ECO:0000313" key="2">
    <source>
        <dbReference type="EMBL" id="RVW09286.1"/>
    </source>
</evidence>
<protein>
    <recommendedName>
        <fullName evidence="1">Saccharopine dehydrogenase NADP binding domain-containing protein</fullName>
    </recommendedName>
</protein>
<dbReference type="OrthoDB" id="4420885at2"/>
<dbReference type="PANTHER" id="PTHR43796:SF2">
    <property type="entry name" value="CARBOXYNORSPERMIDINE SYNTHASE"/>
    <property type="match status" value="1"/>
</dbReference>